<dbReference type="AlphaFoldDB" id="A0A6N2K0T3"/>
<name>A0A6N2K0T3_SALVM</name>
<sequence>MPASLVVTECRRNKKLLPNNCRRLPQPFSLKVRII</sequence>
<protein>
    <submittedName>
        <fullName evidence="1">Uncharacterized protein</fullName>
    </submittedName>
</protein>
<dbReference type="EMBL" id="CAADRP010000003">
    <property type="protein sequence ID" value="VFU21605.1"/>
    <property type="molecule type" value="Genomic_DNA"/>
</dbReference>
<gene>
    <name evidence="1" type="ORF">SVIM_LOCUS15138</name>
</gene>
<evidence type="ECO:0000313" key="1">
    <source>
        <dbReference type="EMBL" id="VFU21605.1"/>
    </source>
</evidence>
<accession>A0A6N2K0T3</accession>
<reference evidence="1" key="1">
    <citation type="submission" date="2019-03" db="EMBL/GenBank/DDBJ databases">
        <authorList>
            <person name="Mank J."/>
            <person name="Almeida P."/>
        </authorList>
    </citation>
    <scope>NUCLEOTIDE SEQUENCE</scope>
    <source>
        <strain evidence="1">78183</strain>
    </source>
</reference>
<organism evidence="1">
    <name type="scientific">Salix viminalis</name>
    <name type="common">Common osier</name>
    <name type="synonym">Basket willow</name>
    <dbReference type="NCBI Taxonomy" id="40686"/>
    <lineage>
        <taxon>Eukaryota</taxon>
        <taxon>Viridiplantae</taxon>
        <taxon>Streptophyta</taxon>
        <taxon>Embryophyta</taxon>
        <taxon>Tracheophyta</taxon>
        <taxon>Spermatophyta</taxon>
        <taxon>Magnoliopsida</taxon>
        <taxon>eudicotyledons</taxon>
        <taxon>Gunneridae</taxon>
        <taxon>Pentapetalae</taxon>
        <taxon>rosids</taxon>
        <taxon>fabids</taxon>
        <taxon>Malpighiales</taxon>
        <taxon>Salicaceae</taxon>
        <taxon>Saliceae</taxon>
        <taxon>Salix</taxon>
    </lineage>
</organism>
<proteinExistence type="predicted"/>